<feature type="chain" id="PRO_5017466274" evidence="6">
    <location>
        <begin position="27"/>
        <end position="338"/>
    </location>
</feature>
<evidence type="ECO:0000256" key="5">
    <source>
        <dbReference type="ARBA" id="ARBA00023180"/>
    </source>
</evidence>
<dbReference type="OrthoDB" id="6020543at2759"/>
<dbReference type="PROSITE" id="PS50940">
    <property type="entry name" value="CHIT_BIND_II"/>
    <property type="match status" value="4"/>
</dbReference>
<gene>
    <name evidence="8" type="ORF">DGUA_6G014525</name>
</gene>
<dbReference type="Pfam" id="PF01607">
    <property type="entry name" value="CBM_14"/>
    <property type="match status" value="5"/>
</dbReference>
<keyword evidence="4" id="KW-1015">Disulfide bond</keyword>
<dbReference type="STRING" id="7266.A0A3B0JRE9"/>
<protein>
    <submittedName>
        <fullName evidence="8">Blast:Peritrophin-44</fullName>
    </submittedName>
</protein>
<dbReference type="Proteomes" id="UP000268350">
    <property type="component" value="Unassembled WGS sequence"/>
</dbReference>
<keyword evidence="3" id="KW-0677">Repeat</keyword>
<evidence type="ECO:0000313" key="9">
    <source>
        <dbReference type="Proteomes" id="UP000268350"/>
    </source>
</evidence>
<feature type="domain" description="Chitin-binding type-2" evidence="7">
    <location>
        <begin position="213"/>
        <end position="276"/>
    </location>
</feature>
<evidence type="ECO:0000256" key="3">
    <source>
        <dbReference type="ARBA" id="ARBA00022737"/>
    </source>
</evidence>
<keyword evidence="2 6" id="KW-0732">Signal</keyword>
<evidence type="ECO:0000256" key="1">
    <source>
        <dbReference type="ARBA" id="ARBA00022669"/>
    </source>
</evidence>
<proteinExistence type="predicted"/>
<dbReference type="InterPro" id="IPR002557">
    <property type="entry name" value="Chitin-bd_dom"/>
</dbReference>
<dbReference type="PANTHER" id="PTHR23301">
    <property type="entry name" value="CHITIN BINDING PERITROPHIN-A"/>
    <property type="match status" value="1"/>
</dbReference>
<accession>A0A3B0JRE9</accession>
<keyword evidence="9" id="KW-1185">Reference proteome</keyword>
<keyword evidence="5" id="KW-0325">Glycoprotein</keyword>
<evidence type="ECO:0000259" key="7">
    <source>
        <dbReference type="PROSITE" id="PS50940"/>
    </source>
</evidence>
<sequence length="338" mass="37680">MPSRNACGVLLGACLLVFSLLDLSTADGDYSELCRLFKNGTNIRKPGTCNEYIHCSDGEGILKFCEGSTPHYDRSSQKCVKEVSNSHLYCGNRCEGRNGTWVSDPTECQRYFYCNEGVPLEGTCPMGQHFDETSQACLHRVDSHCVDVANICEILPDKTKFRYEDDCDYYYECKSLKQTLNKCSTTKSKLYFNVETGSCMARNLVACTAHSKSGVCSATSSLVYKSDGATCRGYFGCKPFGTVADLDPIWGQCAEGLFFDEKRQICAKATDVVCTHNRCEGRGTMLVASSRNYCHNYIECVDGVEVAEHTCHFDHFFDEVIQACSSKIIYDNCCDEQE</sequence>
<dbReference type="PANTHER" id="PTHR23301:SF106">
    <property type="entry name" value="CHITIN-BINDING TYPE-2 DOMAIN-CONTAINING PROTEIN-RELATED"/>
    <property type="match status" value="1"/>
</dbReference>
<name>A0A3B0JRE9_DROGU</name>
<dbReference type="InterPro" id="IPR036508">
    <property type="entry name" value="Chitin-bd_dom_sf"/>
</dbReference>
<dbReference type="OMA" id="CVDVANI"/>
<evidence type="ECO:0000256" key="6">
    <source>
        <dbReference type="SAM" id="SignalP"/>
    </source>
</evidence>
<organism evidence="8 9">
    <name type="scientific">Drosophila guanche</name>
    <name type="common">Fruit fly</name>
    <dbReference type="NCBI Taxonomy" id="7266"/>
    <lineage>
        <taxon>Eukaryota</taxon>
        <taxon>Metazoa</taxon>
        <taxon>Ecdysozoa</taxon>
        <taxon>Arthropoda</taxon>
        <taxon>Hexapoda</taxon>
        <taxon>Insecta</taxon>
        <taxon>Pterygota</taxon>
        <taxon>Neoptera</taxon>
        <taxon>Endopterygota</taxon>
        <taxon>Diptera</taxon>
        <taxon>Brachycera</taxon>
        <taxon>Muscomorpha</taxon>
        <taxon>Ephydroidea</taxon>
        <taxon>Drosophilidae</taxon>
        <taxon>Drosophila</taxon>
        <taxon>Sophophora</taxon>
    </lineage>
</organism>
<evidence type="ECO:0000256" key="4">
    <source>
        <dbReference type="ARBA" id="ARBA00023157"/>
    </source>
</evidence>
<reference evidence="9" key="1">
    <citation type="submission" date="2018-01" db="EMBL/GenBank/DDBJ databases">
        <authorList>
            <person name="Alioto T."/>
            <person name="Alioto T."/>
        </authorList>
    </citation>
    <scope>NUCLEOTIDE SEQUENCE [LARGE SCALE GENOMIC DNA]</scope>
</reference>
<feature type="domain" description="Chitin-binding type-2" evidence="7">
    <location>
        <begin position="31"/>
        <end position="90"/>
    </location>
</feature>
<feature type="domain" description="Chitin-binding type-2" evidence="7">
    <location>
        <begin position="91"/>
        <end position="147"/>
    </location>
</feature>
<evidence type="ECO:0000313" key="8">
    <source>
        <dbReference type="EMBL" id="SPP84714.1"/>
    </source>
</evidence>
<dbReference type="Gene3D" id="2.170.140.10">
    <property type="entry name" value="Chitin binding domain"/>
    <property type="match status" value="2"/>
</dbReference>
<dbReference type="AlphaFoldDB" id="A0A3B0JRE9"/>
<evidence type="ECO:0000256" key="2">
    <source>
        <dbReference type="ARBA" id="ARBA00022729"/>
    </source>
</evidence>
<dbReference type="GO" id="GO:0005576">
    <property type="term" value="C:extracellular region"/>
    <property type="evidence" value="ECO:0007669"/>
    <property type="project" value="InterPro"/>
</dbReference>
<dbReference type="SMART" id="SM00494">
    <property type="entry name" value="ChtBD2"/>
    <property type="match status" value="5"/>
</dbReference>
<dbReference type="EMBL" id="OUUW01000009">
    <property type="protein sequence ID" value="SPP84714.1"/>
    <property type="molecule type" value="Genomic_DNA"/>
</dbReference>
<feature type="signal peptide" evidence="6">
    <location>
        <begin position="1"/>
        <end position="26"/>
    </location>
</feature>
<feature type="domain" description="Chitin-binding type-2" evidence="7">
    <location>
        <begin position="149"/>
        <end position="209"/>
    </location>
</feature>
<dbReference type="InterPro" id="IPR051940">
    <property type="entry name" value="Chitin_bind-dev_reg"/>
</dbReference>
<dbReference type="GO" id="GO:0008061">
    <property type="term" value="F:chitin binding"/>
    <property type="evidence" value="ECO:0007669"/>
    <property type="project" value="UniProtKB-KW"/>
</dbReference>
<keyword evidence="1" id="KW-0147">Chitin-binding</keyword>
<dbReference type="SUPFAM" id="SSF57625">
    <property type="entry name" value="Invertebrate chitin-binding proteins"/>
    <property type="match status" value="4"/>
</dbReference>